<keyword evidence="7" id="KW-1185">Reference proteome</keyword>
<protein>
    <submittedName>
        <fullName evidence="6">Uncharacterized protein</fullName>
    </submittedName>
</protein>
<keyword evidence="5" id="KW-0539">Nucleus</keyword>
<comment type="similarity">
    <text evidence="2">Belongs to the Mediator complex subunit 22 family.</text>
</comment>
<accession>A0A6A5QNX2</accession>
<dbReference type="EMBL" id="ML979134">
    <property type="protein sequence ID" value="KAF1917365.1"/>
    <property type="molecule type" value="Genomic_DNA"/>
</dbReference>
<sequence>MNPSDRTKEALLKRTEDLCNAIYDDRTTSPSGGTGCLSTILSTIQPHPTSSYSNIPSLPPATDYYTSAQKELTVRAQTASLIKTTQDISALIRDLQELWLFGGLDTLREEGREGEGARVGQVAALIEELIKRGGEGVKKEG</sequence>
<dbReference type="AlphaFoldDB" id="A0A6A5QNX2"/>
<keyword evidence="4" id="KW-0804">Transcription</keyword>
<dbReference type="GO" id="GO:0016592">
    <property type="term" value="C:mediator complex"/>
    <property type="evidence" value="ECO:0007669"/>
    <property type="project" value="InterPro"/>
</dbReference>
<evidence type="ECO:0000313" key="6">
    <source>
        <dbReference type="EMBL" id="KAF1917365.1"/>
    </source>
</evidence>
<dbReference type="GO" id="GO:0003712">
    <property type="term" value="F:transcription coregulator activity"/>
    <property type="evidence" value="ECO:0007669"/>
    <property type="project" value="InterPro"/>
</dbReference>
<name>A0A6A5QNX2_AMPQU</name>
<keyword evidence="3" id="KW-0805">Transcription regulation</keyword>
<dbReference type="Proteomes" id="UP000800096">
    <property type="component" value="Unassembled WGS sequence"/>
</dbReference>
<evidence type="ECO:0000256" key="2">
    <source>
        <dbReference type="ARBA" id="ARBA00005942"/>
    </source>
</evidence>
<evidence type="ECO:0000256" key="3">
    <source>
        <dbReference type="ARBA" id="ARBA00023015"/>
    </source>
</evidence>
<proteinExistence type="inferred from homology"/>
<organism evidence="6 7">
    <name type="scientific">Ampelomyces quisqualis</name>
    <name type="common">Powdery mildew agent</name>
    <dbReference type="NCBI Taxonomy" id="50730"/>
    <lineage>
        <taxon>Eukaryota</taxon>
        <taxon>Fungi</taxon>
        <taxon>Dikarya</taxon>
        <taxon>Ascomycota</taxon>
        <taxon>Pezizomycotina</taxon>
        <taxon>Dothideomycetes</taxon>
        <taxon>Pleosporomycetidae</taxon>
        <taxon>Pleosporales</taxon>
        <taxon>Pleosporineae</taxon>
        <taxon>Phaeosphaeriaceae</taxon>
        <taxon>Ampelomyces</taxon>
    </lineage>
</organism>
<reference evidence="6" key="1">
    <citation type="journal article" date="2020" name="Stud. Mycol.">
        <title>101 Dothideomycetes genomes: a test case for predicting lifestyles and emergence of pathogens.</title>
        <authorList>
            <person name="Haridas S."/>
            <person name="Albert R."/>
            <person name="Binder M."/>
            <person name="Bloem J."/>
            <person name="Labutti K."/>
            <person name="Salamov A."/>
            <person name="Andreopoulos B."/>
            <person name="Baker S."/>
            <person name="Barry K."/>
            <person name="Bills G."/>
            <person name="Bluhm B."/>
            <person name="Cannon C."/>
            <person name="Castanera R."/>
            <person name="Culley D."/>
            <person name="Daum C."/>
            <person name="Ezra D."/>
            <person name="Gonzalez J."/>
            <person name="Henrissat B."/>
            <person name="Kuo A."/>
            <person name="Liang C."/>
            <person name="Lipzen A."/>
            <person name="Lutzoni F."/>
            <person name="Magnuson J."/>
            <person name="Mondo S."/>
            <person name="Nolan M."/>
            <person name="Ohm R."/>
            <person name="Pangilinan J."/>
            <person name="Park H.-J."/>
            <person name="Ramirez L."/>
            <person name="Alfaro M."/>
            <person name="Sun H."/>
            <person name="Tritt A."/>
            <person name="Yoshinaga Y."/>
            <person name="Zwiers L.-H."/>
            <person name="Turgeon B."/>
            <person name="Goodwin S."/>
            <person name="Spatafora J."/>
            <person name="Crous P."/>
            <person name="Grigoriev I."/>
        </authorList>
    </citation>
    <scope>NUCLEOTIDE SEQUENCE</scope>
    <source>
        <strain evidence="6">HMLAC05119</strain>
    </source>
</reference>
<dbReference type="GO" id="GO:0006357">
    <property type="term" value="P:regulation of transcription by RNA polymerase II"/>
    <property type="evidence" value="ECO:0007669"/>
    <property type="project" value="InterPro"/>
</dbReference>
<comment type="subcellular location">
    <subcellularLocation>
        <location evidence="1">Nucleus</location>
    </subcellularLocation>
</comment>
<evidence type="ECO:0000256" key="1">
    <source>
        <dbReference type="ARBA" id="ARBA00004123"/>
    </source>
</evidence>
<evidence type="ECO:0000313" key="7">
    <source>
        <dbReference type="Proteomes" id="UP000800096"/>
    </source>
</evidence>
<dbReference type="OrthoDB" id="203279at2759"/>
<dbReference type="Pfam" id="PF06179">
    <property type="entry name" value="Med22"/>
    <property type="match status" value="1"/>
</dbReference>
<evidence type="ECO:0000256" key="5">
    <source>
        <dbReference type="ARBA" id="ARBA00023242"/>
    </source>
</evidence>
<gene>
    <name evidence="6" type="ORF">BDU57DRAFT_444426</name>
</gene>
<evidence type="ECO:0000256" key="4">
    <source>
        <dbReference type="ARBA" id="ARBA00023163"/>
    </source>
</evidence>
<dbReference type="InterPro" id="IPR009332">
    <property type="entry name" value="Med22"/>
</dbReference>